<keyword evidence="2" id="KW-0238">DNA-binding</keyword>
<feature type="transmembrane region" description="Helical" evidence="5">
    <location>
        <begin position="383"/>
        <end position="403"/>
    </location>
</feature>
<dbReference type="EMBL" id="JAYMFF010000002">
    <property type="protein sequence ID" value="MEC4174929.1"/>
    <property type="molecule type" value="Genomic_DNA"/>
</dbReference>
<keyword evidence="5" id="KW-0812">Transmembrane</keyword>
<dbReference type="PANTHER" id="PTHR44688:SF16">
    <property type="entry name" value="DNA-BINDING TRANSCRIPTIONAL ACTIVATOR DEVR_DOSR"/>
    <property type="match status" value="1"/>
</dbReference>
<feature type="region of interest" description="Disordered" evidence="4">
    <location>
        <begin position="188"/>
        <end position="210"/>
    </location>
</feature>
<gene>
    <name evidence="7" type="ORF">VIN30_00505</name>
</gene>
<evidence type="ECO:0000256" key="4">
    <source>
        <dbReference type="SAM" id="MobiDB-lite"/>
    </source>
</evidence>
<feature type="transmembrane region" description="Helical" evidence="5">
    <location>
        <begin position="106"/>
        <end position="126"/>
    </location>
</feature>
<dbReference type="SMART" id="SM00421">
    <property type="entry name" value="HTH_LUXR"/>
    <property type="match status" value="1"/>
</dbReference>
<feature type="transmembrane region" description="Helical" evidence="5">
    <location>
        <begin position="138"/>
        <end position="158"/>
    </location>
</feature>
<feature type="domain" description="HTH luxR-type" evidence="6">
    <location>
        <begin position="459"/>
        <end position="524"/>
    </location>
</feature>
<keyword evidence="5" id="KW-0472">Membrane</keyword>
<comment type="caution">
    <text evidence="7">The sequence shown here is derived from an EMBL/GenBank/DDBJ whole genome shotgun (WGS) entry which is preliminary data.</text>
</comment>
<reference evidence="7 8" key="1">
    <citation type="submission" date="2024-01" db="EMBL/GenBank/DDBJ databases">
        <title>novel species in genus Adlercreutzia.</title>
        <authorList>
            <person name="Liu X."/>
        </authorList>
    </citation>
    <scope>NUCLEOTIDE SEQUENCE [LARGE SCALE GENOMIC DNA]</scope>
    <source>
        <strain evidence="7 8">R7</strain>
    </source>
</reference>
<keyword evidence="3" id="KW-0804">Transcription</keyword>
<evidence type="ECO:0000313" key="8">
    <source>
        <dbReference type="Proteomes" id="UP001349994"/>
    </source>
</evidence>
<dbReference type="PROSITE" id="PS50043">
    <property type="entry name" value="HTH_LUXR_2"/>
    <property type="match status" value="1"/>
</dbReference>
<evidence type="ECO:0000256" key="5">
    <source>
        <dbReference type="SAM" id="Phobius"/>
    </source>
</evidence>
<keyword evidence="5" id="KW-1133">Transmembrane helix</keyword>
<accession>A0ABU6IER2</accession>
<dbReference type="Gene3D" id="1.10.10.10">
    <property type="entry name" value="Winged helix-like DNA-binding domain superfamily/Winged helix DNA-binding domain"/>
    <property type="match status" value="1"/>
</dbReference>
<feature type="transmembrane region" description="Helical" evidence="5">
    <location>
        <begin position="354"/>
        <end position="377"/>
    </location>
</feature>
<proteinExistence type="predicted"/>
<feature type="transmembrane region" description="Helical" evidence="5">
    <location>
        <begin position="12"/>
        <end position="28"/>
    </location>
</feature>
<evidence type="ECO:0000256" key="3">
    <source>
        <dbReference type="ARBA" id="ARBA00023163"/>
    </source>
</evidence>
<dbReference type="CDD" id="cd06170">
    <property type="entry name" value="LuxR_C_like"/>
    <property type="match status" value="1"/>
</dbReference>
<dbReference type="InterPro" id="IPR000792">
    <property type="entry name" value="Tscrpt_reg_LuxR_C"/>
</dbReference>
<dbReference type="InterPro" id="IPR036388">
    <property type="entry name" value="WH-like_DNA-bd_sf"/>
</dbReference>
<organism evidence="7 8">
    <name type="scientific">Adlercreutzia wanghongyangiae</name>
    <dbReference type="NCBI Taxonomy" id="3111451"/>
    <lineage>
        <taxon>Bacteria</taxon>
        <taxon>Bacillati</taxon>
        <taxon>Actinomycetota</taxon>
        <taxon>Coriobacteriia</taxon>
        <taxon>Eggerthellales</taxon>
        <taxon>Eggerthellaceae</taxon>
        <taxon>Adlercreutzia</taxon>
    </lineage>
</organism>
<feature type="transmembrane region" description="Helical" evidence="5">
    <location>
        <begin position="316"/>
        <end position="342"/>
    </location>
</feature>
<feature type="transmembrane region" description="Helical" evidence="5">
    <location>
        <begin position="259"/>
        <end position="278"/>
    </location>
</feature>
<evidence type="ECO:0000313" key="7">
    <source>
        <dbReference type="EMBL" id="MEC4174929.1"/>
    </source>
</evidence>
<dbReference type="RefSeq" id="WP_338208402.1">
    <property type="nucleotide sequence ID" value="NZ_JAYMFF010000002.1"/>
</dbReference>
<feature type="transmembrane region" description="Helical" evidence="5">
    <location>
        <begin position="77"/>
        <end position="100"/>
    </location>
</feature>
<protein>
    <submittedName>
        <fullName evidence="7">LuxR family transcriptional regulator</fullName>
    </submittedName>
</protein>
<evidence type="ECO:0000256" key="2">
    <source>
        <dbReference type="ARBA" id="ARBA00023125"/>
    </source>
</evidence>
<evidence type="ECO:0000259" key="6">
    <source>
        <dbReference type="PROSITE" id="PS50043"/>
    </source>
</evidence>
<keyword evidence="8" id="KW-1185">Reference proteome</keyword>
<name>A0ABU6IER2_9ACTN</name>
<dbReference type="InterPro" id="IPR016032">
    <property type="entry name" value="Sig_transdc_resp-reg_C-effctor"/>
</dbReference>
<feature type="transmembrane region" description="Helical" evidence="5">
    <location>
        <begin position="218"/>
        <end position="239"/>
    </location>
</feature>
<feature type="transmembrane region" description="Helical" evidence="5">
    <location>
        <begin position="164"/>
        <end position="182"/>
    </location>
</feature>
<dbReference type="Proteomes" id="UP001349994">
    <property type="component" value="Unassembled WGS sequence"/>
</dbReference>
<dbReference type="PANTHER" id="PTHR44688">
    <property type="entry name" value="DNA-BINDING TRANSCRIPTIONAL ACTIVATOR DEVR_DOSR"/>
    <property type="match status" value="1"/>
</dbReference>
<feature type="transmembrane region" description="Helical" evidence="5">
    <location>
        <begin position="285"/>
        <end position="310"/>
    </location>
</feature>
<sequence>MRATWFKKEHALLMLAFVSIICVGMDIVPDPSLMDAASARYEALLGSYTQSGVVFALAWAVVALLPRWAARCTEGRAVWVAAVLLAAVTGFSMAVNVGQLSAGSPWVVLAADALSGMCAGLLALGVGLELCKLESRAIVTIVGAGVPVAMFVYCFMIAFPVPLFVAATVAIPLVAAAALVACRREGRKRPGRVGGAGCEEPARGESAPSSAEGLSQRAVVGVVLGMVAVGFVCEGAQSLQGFGTGDLPGSNGFLLLKEFGALGTALAAALLLAPFIWLTQRRKGAAFYGVLFSLLFVDAVGLLVPALFGASDAGQIAFGVAGTATWGCSAILLWLTAILLACSPMRANIRMFATVRLASCLGQILGQLAAGALGNAGELPVEVAVGCAMGAVLILVATILFLLPERNFELLLRSRTERGPRIAVSANGRLEDVAASPAAVAEAEPASQREDDFRQTCQDLAQRCGLSERELQVMMLLAQGRNSAYIQKQLFVSASTVSSHRQHVYQKLDIHSQQELIDLVEASRVQDR</sequence>
<keyword evidence="1" id="KW-0805">Transcription regulation</keyword>
<feature type="transmembrane region" description="Helical" evidence="5">
    <location>
        <begin position="48"/>
        <end position="65"/>
    </location>
</feature>
<evidence type="ECO:0000256" key="1">
    <source>
        <dbReference type="ARBA" id="ARBA00023015"/>
    </source>
</evidence>
<dbReference type="PRINTS" id="PR00038">
    <property type="entry name" value="HTHLUXR"/>
</dbReference>
<dbReference type="SUPFAM" id="SSF46894">
    <property type="entry name" value="C-terminal effector domain of the bipartite response regulators"/>
    <property type="match status" value="1"/>
</dbReference>
<dbReference type="Pfam" id="PF00196">
    <property type="entry name" value="GerE"/>
    <property type="match status" value="1"/>
</dbReference>